<proteinExistence type="predicted"/>
<accession>A0A922NIA3</accession>
<name>A0A922NIA3_9PLEO</name>
<dbReference type="EMBL" id="NRDI02000005">
    <property type="protein sequence ID" value="KAI1516195.1"/>
    <property type="molecule type" value="Genomic_DNA"/>
</dbReference>
<dbReference type="Proteomes" id="UP000249757">
    <property type="component" value="Unassembled WGS sequence"/>
</dbReference>
<dbReference type="PROSITE" id="PS50822">
    <property type="entry name" value="PIWI"/>
    <property type="match status" value="1"/>
</dbReference>
<gene>
    <name evidence="3" type="ORF">Ptr86124_004732</name>
</gene>
<evidence type="ECO:0000256" key="1">
    <source>
        <dbReference type="SAM" id="MobiDB-lite"/>
    </source>
</evidence>
<sequence>MAFKTLVLSADCTHLGSGALAGCPSIVAVVSSLEANGGRFRGKLKLQSGRQEIITGLATLLQTHFNDWYKFHDRFPENVLYYRDGVSTSQFDDVNATEVAGIQAAFENLVKSKKKDNTEVQKLKITAVIVNKRHGTRFFPLREIDAMTRNNNCKPGLLVESSITSPYNTENGIKGTARSAHYTVIKNDMQMTTEQLEDLTHRLCHTYVRTTLGVSYALPAYYADRLCERGRCYLREWYNPDNNKRQEYNNQLRAVERIVEQNRNNKNAHNSSRQTDEKKSAAETNDDEDDLEIVARRMESWLMPNIVKRWDRDMDPVVNNPAGKRRWKHREITMYWM</sequence>
<dbReference type="InterPro" id="IPR003165">
    <property type="entry name" value="Piwi"/>
</dbReference>
<keyword evidence="4" id="KW-1185">Reference proteome</keyword>
<reference evidence="4" key="1">
    <citation type="journal article" date="2022" name="Microb. Genom.">
        <title>A global pangenome for the wheat fungal pathogen Pyrenophora tritici-repentis and prediction of effector protein structural homology.</title>
        <authorList>
            <person name="Moolhuijzen P.M."/>
            <person name="See P.T."/>
            <person name="Shi G."/>
            <person name="Powell H.R."/>
            <person name="Cockram J."/>
            <person name="Jorgensen L.N."/>
            <person name="Benslimane H."/>
            <person name="Strelkov S.E."/>
            <person name="Turner J."/>
            <person name="Liu Z."/>
            <person name="Moffat C.S."/>
        </authorList>
    </citation>
    <scope>NUCLEOTIDE SEQUENCE [LARGE SCALE GENOMIC DNA]</scope>
</reference>
<evidence type="ECO:0000259" key="2">
    <source>
        <dbReference type="PROSITE" id="PS50822"/>
    </source>
</evidence>
<feature type="domain" description="Piwi" evidence="2">
    <location>
        <begin position="1"/>
        <end position="235"/>
    </location>
</feature>
<comment type="caution">
    <text evidence="3">The sequence shown here is derived from an EMBL/GenBank/DDBJ whole genome shotgun (WGS) entry which is preliminary data.</text>
</comment>
<dbReference type="SUPFAM" id="SSF53098">
    <property type="entry name" value="Ribonuclease H-like"/>
    <property type="match status" value="1"/>
</dbReference>
<dbReference type="PROSITE" id="PS51257">
    <property type="entry name" value="PROKAR_LIPOPROTEIN"/>
    <property type="match status" value="1"/>
</dbReference>
<protein>
    <submittedName>
        <fullName evidence="3">Piwi domain containing protein</fullName>
    </submittedName>
</protein>
<dbReference type="OrthoDB" id="10252740at2759"/>
<dbReference type="InterPro" id="IPR036397">
    <property type="entry name" value="RNaseH_sf"/>
</dbReference>
<dbReference type="SMART" id="SM00950">
    <property type="entry name" value="Piwi"/>
    <property type="match status" value="1"/>
</dbReference>
<feature type="compositionally biased region" description="Polar residues" evidence="1">
    <location>
        <begin position="261"/>
        <end position="273"/>
    </location>
</feature>
<feature type="region of interest" description="Disordered" evidence="1">
    <location>
        <begin position="261"/>
        <end position="288"/>
    </location>
</feature>
<dbReference type="Gene3D" id="3.30.420.10">
    <property type="entry name" value="Ribonuclease H-like superfamily/Ribonuclease H"/>
    <property type="match status" value="1"/>
</dbReference>
<dbReference type="AlphaFoldDB" id="A0A922NIA3"/>
<dbReference type="GO" id="GO:0003676">
    <property type="term" value="F:nucleic acid binding"/>
    <property type="evidence" value="ECO:0007669"/>
    <property type="project" value="InterPro"/>
</dbReference>
<dbReference type="Pfam" id="PF02171">
    <property type="entry name" value="Piwi"/>
    <property type="match status" value="1"/>
</dbReference>
<evidence type="ECO:0000313" key="4">
    <source>
        <dbReference type="Proteomes" id="UP000249757"/>
    </source>
</evidence>
<evidence type="ECO:0000313" key="3">
    <source>
        <dbReference type="EMBL" id="KAI1516195.1"/>
    </source>
</evidence>
<dbReference type="PANTHER" id="PTHR22891">
    <property type="entry name" value="EUKARYOTIC TRANSLATION INITIATION FACTOR 2C"/>
    <property type="match status" value="1"/>
</dbReference>
<organism evidence="3 4">
    <name type="scientific">Pyrenophora tritici-repentis</name>
    <dbReference type="NCBI Taxonomy" id="45151"/>
    <lineage>
        <taxon>Eukaryota</taxon>
        <taxon>Fungi</taxon>
        <taxon>Dikarya</taxon>
        <taxon>Ascomycota</taxon>
        <taxon>Pezizomycotina</taxon>
        <taxon>Dothideomycetes</taxon>
        <taxon>Pleosporomycetidae</taxon>
        <taxon>Pleosporales</taxon>
        <taxon>Pleosporineae</taxon>
        <taxon>Pleosporaceae</taxon>
        <taxon>Pyrenophora</taxon>
    </lineage>
</organism>
<dbReference type="InterPro" id="IPR012337">
    <property type="entry name" value="RNaseH-like_sf"/>
</dbReference>